<evidence type="ECO:0000313" key="3">
    <source>
        <dbReference type="Proteomes" id="UP000002039"/>
    </source>
</evidence>
<proteinExistence type="predicted"/>
<keyword evidence="3" id="KW-1185">Reference proteome</keyword>
<reference evidence="3" key="1">
    <citation type="journal article" date="2015" name="PLoS Genet.">
        <title>The dynamic genome and transcriptome of the human fungal pathogen Blastomyces and close relative Emmonsia.</title>
        <authorList>
            <person name="Munoz J.F."/>
            <person name="Gauthier G.M."/>
            <person name="Desjardins C.A."/>
            <person name="Gallo J.E."/>
            <person name="Holder J."/>
            <person name="Sullivan T.D."/>
            <person name="Marty A.J."/>
            <person name="Carmen J.C."/>
            <person name="Chen Z."/>
            <person name="Ding L."/>
            <person name="Gujja S."/>
            <person name="Magrini V."/>
            <person name="Misas E."/>
            <person name="Mitreva M."/>
            <person name="Priest M."/>
            <person name="Saif S."/>
            <person name="Whiston E.A."/>
            <person name="Young S."/>
            <person name="Zeng Q."/>
            <person name="Goldman W.E."/>
            <person name="Mardis E.R."/>
            <person name="Taylor J.W."/>
            <person name="McEwen J.G."/>
            <person name="Clay O.K."/>
            <person name="Klein B.S."/>
            <person name="Cuomo C.A."/>
        </authorList>
    </citation>
    <scope>NUCLEOTIDE SEQUENCE [LARGE SCALE GENOMIC DNA]</scope>
    <source>
        <strain evidence="3">ER-3 / ATCC MYA-2586</strain>
    </source>
</reference>
<feature type="compositionally biased region" description="Polar residues" evidence="1">
    <location>
        <begin position="239"/>
        <end position="252"/>
    </location>
</feature>
<organism evidence="2 3">
    <name type="scientific">Ajellomyces dermatitidis (strain ER-3 / ATCC MYA-2586)</name>
    <name type="common">Blastomyces dermatitidis</name>
    <dbReference type="NCBI Taxonomy" id="559297"/>
    <lineage>
        <taxon>Eukaryota</taxon>
        <taxon>Fungi</taxon>
        <taxon>Dikarya</taxon>
        <taxon>Ascomycota</taxon>
        <taxon>Pezizomycotina</taxon>
        <taxon>Eurotiomycetes</taxon>
        <taxon>Eurotiomycetidae</taxon>
        <taxon>Onygenales</taxon>
        <taxon>Ajellomycetaceae</taxon>
        <taxon>Blastomyces</taxon>
    </lineage>
</organism>
<name>A0ABP2ES97_AJEDR</name>
<gene>
    <name evidence="2" type="ORF">BDCG_01738</name>
</gene>
<dbReference type="EMBL" id="EQ999974">
    <property type="protein sequence ID" value="EEQ86618.2"/>
    <property type="molecule type" value="Genomic_DNA"/>
</dbReference>
<evidence type="ECO:0000313" key="2">
    <source>
        <dbReference type="EMBL" id="EEQ86618.2"/>
    </source>
</evidence>
<dbReference type="GeneID" id="69024288"/>
<protein>
    <submittedName>
        <fullName evidence="2">Uncharacterized protein</fullName>
    </submittedName>
</protein>
<feature type="compositionally biased region" description="Basic and acidic residues" evidence="1">
    <location>
        <begin position="226"/>
        <end position="237"/>
    </location>
</feature>
<feature type="region of interest" description="Disordered" evidence="1">
    <location>
        <begin position="209"/>
        <end position="252"/>
    </location>
</feature>
<sequence>MPRNARRPAASQARTKTPTLRLSLLKLPVPEVPDNGEDPVNDEMEEQVDEEDIETQLYERVIINGIKDSVKTKYRTVSANDPTISFFHIQYTAEKMTEEYIAKQICKEVEVVDHTAVITSYKHGFQANKITIEKEEDWKEIIGLLKELYKKKMSDLIIEVISSFNLLDISTLSSNTSVIHGPAAFIEVPDSQLATQALASKRALDVKEDTISPSCDPHHRPAKSPRIHEISDDEKPSTHSRITATSQQLKKV</sequence>
<dbReference type="Proteomes" id="UP000002039">
    <property type="component" value="Unassembled WGS sequence"/>
</dbReference>
<dbReference type="RefSeq" id="XP_045274132.1">
    <property type="nucleotide sequence ID" value="XM_045417274.1"/>
</dbReference>
<evidence type="ECO:0000256" key="1">
    <source>
        <dbReference type="SAM" id="MobiDB-lite"/>
    </source>
</evidence>
<accession>A0ABP2ES97</accession>